<feature type="compositionally biased region" description="Low complexity" evidence="1">
    <location>
        <begin position="97"/>
        <end position="108"/>
    </location>
</feature>
<accession>A0ABQ8FYU9</accession>
<comment type="caution">
    <text evidence="2">The sequence shown here is derived from an EMBL/GenBank/DDBJ whole genome shotgun (WGS) entry which is preliminary data.</text>
</comment>
<protein>
    <submittedName>
        <fullName evidence="2">Uncharacterized protein</fullName>
    </submittedName>
</protein>
<name>A0ABQ8FYU9_9PEZI</name>
<feature type="region of interest" description="Disordered" evidence="1">
    <location>
        <begin position="19"/>
        <end position="111"/>
    </location>
</feature>
<feature type="compositionally biased region" description="Low complexity" evidence="1">
    <location>
        <begin position="19"/>
        <end position="28"/>
    </location>
</feature>
<dbReference type="EMBL" id="JAGTJR010000034">
    <property type="protein sequence ID" value="KAH7036687.1"/>
    <property type="molecule type" value="Genomic_DNA"/>
</dbReference>
<evidence type="ECO:0000313" key="3">
    <source>
        <dbReference type="Proteomes" id="UP000774617"/>
    </source>
</evidence>
<keyword evidence="3" id="KW-1185">Reference proteome</keyword>
<evidence type="ECO:0000313" key="2">
    <source>
        <dbReference type="EMBL" id="KAH7036687.1"/>
    </source>
</evidence>
<reference evidence="2 3" key="1">
    <citation type="journal article" date="2021" name="Nat. Commun.">
        <title>Genetic determinants of endophytism in the Arabidopsis root mycobiome.</title>
        <authorList>
            <person name="Mesny F."/>
            <person name="Miyauchi S."/>
            <person name="Thiergart T."/>
            <person name="Pickel B."/>
            <person name="Atanasova L."/>
            <person name="Karlsson M."/>
            <person name="Huettel B."/>
            <person name="Barry K.W."/>
            <person name="Haridas S."/>
            <person name="Chen C."/>
            <person name="Bauer D."/>
            <person name="Andreopoulos W."/>
            <person name="Pangilinan J."/>
            <person name="LaButti K."/>
            <person name="Riley R."/>
            <person name="Lipzen A."/>
            <person name="Clum A."/>
            <person name="Drula E."/>
            <person name="Henrissat B."/>
            <person name="Kohler A."/>
            <person name="Grigoriev I.V."/>
            <person name="Martin F.M."/>
            <person name="Hacquard S."/>
        </authorList>
    </citation>
    <scope>NUCLEOTIDE SEQUENCE [LARGE SCALE GENOMIC DNA]</scope>
    <source>
        <strain evidence="2 3">MPI-SDFR-AT-0080</strain>
    </source>
</reference>
<evidence type="ECO:0000256" key="1">
    <source>
        <dbReference type="SAM" id="MobiDB-lite"/>
    </source>
</evidence>
<proteinExistence type="predicted"/>
<organism evidence="2 3">
    <name type="scientific">Macrophomina phaseolina</name>
    <dbReference type="NCBI Taxonomy" id="35725"/>
    <lineage>
        <taxon>Eukaryota</taxon>
        <taxon>Fungi</taxon>
        <taxon>Dikarya</taxon>
        <taxon>Ascomycota</taxon>
        <taxon>Pezizomycotina</taxon>
        <taxon>Dothideomycetes</taxon>
        <taxon>Dothideomycetes incertae sedis</taxon>
        <taxon>Botryosphaeriales</taxon>
        <taxon>Botryosphaeriaceae</taxon>
        <taxon>Macrophomina</taxon>
    </lineage>
</organism>
<sequence length="209" mass="21958">MLIRSAVSGGMLQTPGLARSQAAAAAAVRARRQRPTPALYLAPPRPGLDVSGRSHKPAFAQTSSSVLLRPRSPPRRRAAAAAAAAATPVLVQQHPQSGASSAGSAIASPRRDAPGPAVVPYFAVALRHPVQRAPRFPSPASSSAQRARGVRLREQAVSAHRGPVGGVPLASIPYRLPSAFRHSSRGRWPIARSTKFGSEEYLSRRSAKP</sequence>
<gene>
    <name evidence="2" type="ORF">B0J12DRAFT_677704</name>
</gene>
<dbReference type="Proteomes" id="UP000774617">
    <property type="component" value="Unassembled WGS sequence"/>
</dbReference>